<proteinExistence type="predicted"/>
<dbReference type="EMBL" id="JAGFBR010000004">
    <property type="protein sequence ID" value="KAH0467576.1"/>
    <property type="molecule type" value="Genomic_DNA"/>
</dbReference>
<protein>
    <submittedName>
        <fullName evidence="1">Uncharacterized protein</fullName>
    </submittedName>
</protein>
<keyword evidence="2" id="KW-1185">Reference proteome</keyword>
<organism evidence="1 2">
    <name type="scientific">Dendrobium chrysotoxum</name>
    <name type="common">Orchid</name>
    <dbReference type="NCBI Taxonomy" id="161865"/>
    <lineage>
        <taxon>Eukaryota</taxon>
        <taxon>Viridiplantae</taxon>
        <taxon>Streptophyta</taxon>
        <taxon>Embryophyta</taxon>
        <taxon>Tracheophyta</taxon>
        <taxon>Spermatophyta</taxon>
        <taxon>Magnoliopsida</taxon>
        <taxon>Liliopsida</taxon>
        <taxon>Asparagales</taxon>
        <taxon>Orchidaceae</taxon>
        <taxon>Epidendroideae</taxon>
        <taxon>Malaxideae</taxon>
        <taxon>Dendrobiinae</taxon>
        <taxon>Dendrobium</taxon>
    </lineage>
</organism>
<name>A0AAV7HF02_DENCH</name>
<evidence type="ECO:0000313" key="2">
    <source>
        <dbReference type="Proteomes" id="UP000775213"/>
    </source>
</evidence>
<gene>
    <name evidence="1" type="ORF">IEQ34_002609</name>
</gene>
<accession>A0AAV7HF02</accession>
<sequence>MLWRLISNLFLLMTTLSSFKMLKILRFFGRSIFGKERMLKDNLTSKVRKQASENPKNSNFCISVRTV</sequence>
<dbReference type="AlphaFoldDB" id="A0AAV7HF02"/>
<reference evidence="1 2" key="1">
    <citation type="journal article" date="2021" name="Hortic Res">
        <title>Chromosome-scale assembly of the Dendrobium chrysotoxum genome enhances the understanding of orchid evolution.</title>
        <authorList>
            <person name="Zhang Y."/>
            <person name="Zhang G.Q."/>
            <person name="Zhang D."/>
            <person name="Liu X.D."/>
            <person name="Xu X.Y."/>
            <person name="Sun W.H."/>
            <person name="Yu X."/>
            <person name="Zhu X."/>
            <person name="Wang Z.W."/>
            <person name="Zhao X."/>
            <person name="Zhong W.Y."/>
            <person name="Chen H."/>
            <person name="Yin W.L."/>
            <person name="Huang T."/>
            <person name="Niu S.C."/>
            <person name="Liu Z.J."/>
        </authorList>
    </citation>
    <scope>NUCLEOTIDE SEQUENCE [LARGE SCALE GENOMIC DNA]</scope>
    <source>
        <strain evidence="1">Lindl</strain>
    </source>
</reference>
<dbReference type="Proteomes" id="UP000775213">
    <property type="component" value="Unassembled WGS sequence"/>
</dbReference>
<evidence type="ECO:0000313" key="1">
    <source>
        <dbReference type="EMBL" id="KAH0467576.1"/>
    </source>
</evidence>
<comment type="caution">
    <text evidence="1">The sequence shown here is derived from an EMBL/GenBank/DDBJ whole genome shotgun (WGS) entry which is preliminary data.</text>
</comment>